<feature type="transmembrane region" description="Helical" evidence="1">
    <location>
        <begin position="38"/>
        <end position="64"/>
    </location>
</feature>
<keyword evidence="3" id="KW-1185">Reference proteome</keyword>
<keyword evidence="1" id="KW-0472">Membrane</keyword>
<evidence type="ECO:0000313" key="2">
    <source>
        <dbReference type="EMBL" id="MFN1216515.1"/>
    </source>
</evidence>
<reference evidence="2 3" key="1">
    <citation type="submission" date="2024-12" db="EMBL/GenBank/DDBJ databases">
        <title>Draft genome sequence of Chryseobacterium kwangjuense AG447.</title>
        <authorList>
            <person name="Cheptsov V.S."/>
            <person name="Belov A."/>
            <person name="Zavarzina A.G."/>
        </authorList>
    </citation>
    <scope>NUCLEOTIDE SEQUENCE [LARGE SCALE GENOMIC DNA]</scope>
    <source>
        <strain evidence="2 3">AG447</strain>
    </source>
</reference>
<organism evidence="2 3">
    <name type="scientific">Chryseobacterium kwangjuense</name>
    <dbReference type="NCBI Taxonomy" id="267125"/>
    <lineage>
        <taxon>Bacteria</taxon>
        <taxon>Pseudomonadati</taxon>
        <taxon>Bacteroidota</taxon>
        <taxon>Flavobacteriia</taxon>
        <taxon>Flavobacteriales</taxon>
        <taxon>Weeksellaceae</taxon>
        <taxon>Chryseobacterium group</taxon>
        <taxon>Chryseobacterium</taxon>
    </lineage>
</organism>
<feature type="transmembrane region" description="Helical" evidence="1">
    <location>
        <begin position="6"/>
        <end position="26"/>
    </location>
</feature>
<dbReference type="RefSeq" id="WP_409356046.1">
    <property type="nucleotide sequence ID" value="NZ_JBJXVJ010000001.1"/>
</dbReference>
<dbReference type="EMBL" id="JBJXVJ010000001">
    <property type="protein sequence ID" value="MFN1216515.1"/>
    <property type="molecule type" value="Genomic_DNA"/>
</dbReference>
<gene>
    <name evidence="2" type="ORF">ACKW6Q_05955</name>
</gene>
<comment type="caution">
    <text evidence="2">The sequence shown here is derived from an EMBL/GenBank/DDBJ whole genome shotgun (WGS) entry which is preliminary data.</text>
</comment>
<name>A0ABW9JZK1_9FLAO</name>
<keyword evidence="1" id="KW-1133">Transmembrane helix</keyword>
<protein>
    <submittedName>
        <fullName evidence="2">Uncharacterized protein</fullName>
    </submittedName>
</protein>
<evidence type="ECO:0000256" key="1">
    <source>
        <dbReference type="SAM" id="Phobius"/>
    </source>
</evidence>
<accession>A0ABW9JZK1</accession>
<keyword evidence="1" id="KW-0812">Transmembrane</keyword>
<sequence length="144" mass="16811">MFEKTIIRLEIIAVLYVLGTCSFFLFKKKLKELSSWNNFTAAIFCLFVGGSYLTTFILGINYFFAEKKTENRIYKIVRKTEIIGPKYDRKRKKPAAVIETGKNQTKRMEFNRDMKAKMDEAGFLELEVSEGFFNFEVIRGSKLI</sequence>
<dbReference type="Proteomes" id="UP001634154">
    <property type="component" value="Unassembled WGS sequence"/>
</dbReference>
<evidence type="ECO:0000313" key="3">
    <source>
        <dbReference type="Proteomes" id="UP001634154"/>
    </source>
</evidence>
<proteinExistence type="predicted"/>